<keyword evidence="9" id="KW-1133">Transmembrane helix</keyword>
<keyword evidence="10" id="KW-0614">Plasmid</keyword>
<dbReference type="HOGENOM" id="CLU_089887_0_0_12"/>
<geneLocation type="plasmid" evidence="10 11">
    <name>pl36</name>
</geneLocation>
<evidence type="ECO:0000256" key="8">
    <source>
        <dbReference type="ARBA" id="ARBA00023288"/>
    </source>
</evidence>
<protein>
    <submittedName>
        <fullName evidence="10">Vsp protein</fullName>
    </submittedName>
</protein>
<reference evidence="10 11" key="1">
    <citation type="journal article" date="2008" name="PLoS Genet.">
        <title>The genome of Borrelia recurrentis, the agent of deadly louse-borne relapsing fever, is a degraded subset of tick-borne Borrelia duttonii.</title>
        <authorList>
            <person name="Lescot M."/>
            <person name="Audic S."/>
            <person name="Robert C."/>
            <person name="Nguyen T.T."/>
            <person name="Blanc G."/>
            <person name="Cutler S.J."/>
            <person name="Wincker P."/>
            <person name="Couloux A."/>
            <person name="Claverie J.-M."/>
            <person name="Raoult D."/>
            <person name="Drancourt M."/>
        </authorList>
    </citation>
    <scope>NUCLEOTIDE SEQUENCE [LARGE SCALE GENOMIC DNA]</scope>
    <source>
        <strain evidence="10 11">Ly</strain>
    </source>
</reference>
<dbReference type="Pfam" id="PF01441">
    <property type="entry name" value="Lipoprotein_6"/>
    <property type="match status" value="1"/>
</dbReference>
<evidence type="ECO:0000256" key="3">
    <source>
        <dbReference type="ARBA" id="ARBA00008719"/>
    </source>
</evidence>
<dbReference type="AlphaFoldDB" id="B5RP25"/>
<comment type="function">
    <text evidence="1">The Vlp and Vsp proteins are antigenically distinct proteins, only one vlp or vsp gene is transcriptionally active at any one time. Switching between these genes is a mechanism of host immune response evasion.</text>
</comment>
<dbReference type="GO" id="GO:0009279">
    <property type="term" value="C:cell outer membrane"/>
    <property type="evidence" value="ECO:0007669"/>
    <property type="project" value="UniProtKB-SubCell"/>
</dbReference>
<keyword evidence="11" id="KW-1185">Reference proteome</keyword>
<dbReference type="InterPro" id="IPR001800">
    <property type="entry name" value="Lipoprotein_OspC"/>
</dbReference>
<keyword evidence="8" id="KW-0449">Lipoprotein</keyword>
<dbReference type="Proteomes" id="UP000000611">
    <property type="component" value="Plasmid pl36"/>
</dbReference>
<evidence type="ECO:0000256" key="6">
    <source>
        <dbReference type="ARBA" id="ARBA00023139"/>
    </source>
</evidence>
<accession>B5RP25</accession>
<organism evidence="10 11">
    <name type="scientific">Borrelia duttonii (strain Ly)</name>
    <dbReference type="NCBI Taxonomy" id="412419"/>
    <lineage>
        <taxon>Bacteria</taxon>
        <taxon>Pseudomonadati</taxon>
        <taxon>Spirochaetota</taxon>
        <taxon>Spirochaetia</taxon>
        <taxon>Spirochaetales</taxon>
        <taxon>Borreliaceae</taxon>
        <taxon>Borrelia</taxon>
    </lineage>
</organism>
<dbReference type="InterPro" id="IPR036437">
    <property type="entry name" value="OspC-like_sf"/>
</dbReference>
<dbReference type="EMBL" id="CP000986">
    <property type="protein sequence ID" value="ACH94111.1"/>
    <property type="molecule type" value="Genomic_DNA"/>
</dbReference>
<evidence type="ECO:0000256" key="5">
    <source>
        <dbReference type="ARBA" id="ARBA00023136"/>
    </source>
</evidence>
<evidence type="ECO:0000256" key="4">
    <source>
        <dbReference type="ARBA" id="ARBA00022729"/>
    </source>
</evidence>
<keyword evidence="4" id="KW-0732">Signal</keyword>
<evidence type="ECO:0000313" key="11">
    <source>
        <dbReference type="Proteomes" id="UP000000611"/>
    </source>
</evidence>
<comment type="subcellular location">
    <subcellularLocation>
        <location evidence="2">Cell outer membrane</location>
        <topology evidence="2">Lipid-anchor</topology>
    </subcellularLocation>
</comment>
<dbReference type="KEGG" id="bdu:BDU_6025"/>
<keyword evidence="5 9" id="KW-0472">Membrane</keyword>
<keyword evidence="6" id="KW-0564">Palmitate</keyword>
<evidence type="ECO:0000256" key="7">
    <source>
        <dbReference type="ARBA" id="ARBA00023237"/>
    </source>
</evidence>
<sequence length="223" mass="24368">MRAIELSFLFAVLCMLYKASFLCFLLLNKSYKVAIKKGKNKEARRMKKEKVVGEKIKSAVEFLGKVKEVETLVKSVDELAKAIGKKIQNDDTLGSLQDKNGSLLAGVHSVVSSIKTKLEALEQTVGVSDELKKKVSTVKTESKSFLDKLKEGNAELGIEGATDENAKKAIDRIGKNDGDKGVVELLRLNKVVDELVISIKAEVDKAVKELTSSVKSEPVQSSN</sequence>
<dbReference type="Gene3D" id="1.20.120.240">
    <property type="entry name" value="Lipoprotein, type 6"/>
    <property type="match status" value="1"/>
</dbReference>
<evidence type="ECO:0000313" key="10">
    <source>
        <dbReference type="EMBL" id="ACH94111.1"/>
    </source>
</evidence>
<gene>
    <name evidence="10" type="primary">vsp_2</name>
    <name evidence="10" type="ordered locus">BDU_6025</name>
</gene>
<proteinExistence type="inferred from homology"/>
<comment type="similarity">
    <text evidence="3">Belongs to the variable small protein (Vsp) family.</text>
</comment>
<feature type="transmembrane region" description="Helical" evidence="9">
    <location>
        <begin position="6"/>
        <end position="27"/>
    </location>
</feature>
<evidence type="ECO:0000256" key="1">
    <source>
        <dbReference type="ARBA" id="ARBA00003932"/>
    </source>
</evidence>
<name>B5RP25_BORDL</name>
<keyword evidence="7" id="KW-0998">Cell outer membrane</keyword>
<keyword evidence="9" id="KW-0812">Transmembrane</keyword>
<dbReference type="SUPFAM" id="SSF63515">
    <property type="entry name" value="Outer surface protein C (OspC)"/>
    <property type="match status" value="1"/>
</dbReference>
<evidence type="ECO:0000256" key="9">
    <source>
        <dbReference type="SAM" id="Phobius"/>
    </source>
</evidence>
<evidence type="ECO:0000256" key="2">
    <source>
        <dbReference type="ARBA" id="ARBA00004459"/>
    </source>
</evidence>